<dbReference type="PANTHER" id="PTHR37816">
    <property type="entry name" value="YALI0E33011P"/>
    <property type="match status" value="1"/>
</dbReference>
<dbReference type="InterPro" id="IPR027417">
    <property type="entry name" value="P-loop_NTPase"/>
</dbReference>
<accession>A0ABY4HD50</accession>
<keyword evidence="2" id="KW-1185">Reference proteome</keyword>
<proteinExistence type="predicted"/>
<reference evidence="1" key="1">
    <citation type="submission" date="2022-04" db="EMBL/GenBank/DDBJ databases">
        <title>Halobacillus sp. isolated from saltern.</title>
        <authorList>
            <person name="Won M."/>
            <person name="Lee C.-M."/>
            <person name="Woen H.-Y."/>
            <person name="Kwon S.-W."/>
        </authorList>
    </citation>
    <scope>NUCLEOTIDE SEQUENCE</scope>
    <source>
        <strain evidence="1">SSHM10-5</strain>
    </source>
</reference>
<dbReference type="Proteomes" id="UP000830326">
    <property type="component" value="Chromosome"/>
</dbReference>
<protein>
    <submittedName>
        <fullName evidence="1">Topology modulation protein</fullName>
    </submittedName>
</protein>
<sequence>MKRVVVIGSAGSGKSTLAKQIGQAYQYEVIHMDRLFWKPGWQESTQEELGEKQAPYLQKNEWVIEGNYSGVWKERLELADTIIFLDINRYVCLYSALKRWLKNIGKTREDIGPGCPERMELAFLKYIWDYPKTKRNKAITAIEQHCQHAQILIFPHRKAVNSFIKKVNTLS</sequence>
<dbReference type="PANTHER" id="PTHR37816:SF3">
    <property type="entry name" value="MODULATES DNA TOPOLOGY"/>
    <property type="match status" value="1"/>
</dbReference>
<dbReference type="EMBL" id="CP095075">
    <property type="protein sequence ID" value="UOR12544.1"/>
    <property type="molecule type" value="Genomic_DNA"/>
</dbReference>
<dbReference type="SUPFAM" id="SSF52540">
    <property type="entry name" value="P-loop containing nucleoside triphosphate hydrolases"/>
    <property type="match status" value="1"/>
</dbReference>
<name>A0ABY4HD50_9BACI</name>
<dbReference type="Gene3D" id="3.40.50.300">
    <property type="entry name" value="P-loop containing nucleotide triphosphate hydrolases"/>
    <property type="match status" value="1"/>
</dbReference>
<evidence type="ECO:0000313" key="2">
    <source>
        <dbReference type="Proteomes" id="UP000830326"/>
    </source>
</evidence>
<dbReference type="InterPro" id="IPR052922">
    <property type="entry name" value="Cytidylate_Kinase-2"/>
</dbReference>
<organism evidence="1 2">
    <name type="scientific">Halobacillus amylolyticus</name>
    <dbReference type="NCBI Taxonomy" id="2932259"/>
    <lineage>
        <taxon>Bacteria</taxon>
        <taxon>Bacillati</taxon>
        <taxon>Bacillota</taxon>
        <taxon>Bacilli</taxon>
        <taxon>Bacillales</taxon>
        <taxon>Bacillaceae</taxon>
        <taxon>Halobacillus</taxon>
    </lineage>
</organism>
<dbReference type="RefSeq" id="WP_245033351.1">
    <property type="nucleotide sequence ID" value="NZ_CP095075.1"/>
</dbReference>
<evidence type="ECO:0000313" key="1">
    <source>
        <dbReference type="EMBL" id="UOR12544.1"/>
    </source>
</evidence>
<gene>
    <name evidence="1" type="ORF">MUO15_03220</name>
</gene>